<evidence type="ECO:0000313" key="2">
    <source>
        <dbReference type="Proteomes" id="UP000009062"/>
    </source>
</evidence>
<proteinExistence type="predicted"/>
<keyword evidence="2" id="KW-1185">Reference proteome</keyword>
<dbReference type="Proteomes" id="UP000009062">
    <property type="component" value="Chromosome"/>
</dbReference>
<reference evidence="1 2" key="1">
    <citation type="journal article" date="2012" name="Stand. Genomic Sci.">
        <title>Complete genome sequence of Pyrobaculum oguniense.</title>
        <authorList>
            <person name="Bernick D.L."/>
            <person name="Karplus K."/>
            <person name="Lui L.M."/>
            <person name="Coker J.K."/>
            <person name="Murphy J.N."/>
            <person name="Chan P.P."/>
            <person name="Cozen A.E."/>
            <person name="Lowe T.M."/>
        </authorList>
    </citation>
    <scope>NUCLEOTIDE SEQUENCE [LARGE SCALE GENOMIC DNA]</scope>
    <source>
        <strain evidence="1 2">TE7</strain>
    </source>
</reference>
<protein>
    <submittedName>
        <fullName evidence="1">Uncharacterized protein</fullName>
    </submittedName>
</protein>
<dbReference type="HOGENOM" id="CLU_2893403_0_0_2"/>
<sequence>MRCQTEEIRELIRALGYFATRLSEVNDPVISALAEELTYIVLRLRHRLEQIEQECQAIRPMP</sequence>
<evidence type="ECO:0000313" key="1">
    <source>
        <dbReference type="EMBL" id="AFA40140.1"/>
    </source>
</evidence>
<accession>H6QCU4</accession>
<name>H6QCU4_PYROT</name>
<organism evidence="1 2">
    <name type="scientific">Pyrobaculum oguniense (strain DSM 13380 / JCM 10595 / TE7)</name>
    <dbReference type="NCBI Taxonomy" id="698757"/>
    <lineage>
        <taxon>Archaea</taxon>
        <taxon>Thermoproteota</taxon>
        <taxon>Thermoprotei</taxon>
        <taxon>Thermoproteales</taxon>
        <taxon>Thermoproteaceae</taxon>
        <taxon>Pyrobaculum</taxon>
    </lineage>
</organism>
<dbReference type="AlphaFoldDB" id="H6QCU4"/>
<gene>
    <name evidence="1" type="ordered locus">Pogu_2113</name>
</gene>
<dbReference type="EMBL" id="CP003316">
    <property type="protein sequence ID" value="AFA40140.1"/>
    <property type="molecule type" value="Genomic_DNA"/>
</dbReference>
<dbReference type="KEGG" id="pog:Pogu_2113"/>